<organism evidence="2">
    <name type="scientific">Mimivirus LCMiAC02</name>
    <dbReference type="NCBI Taxonomy" id="2506609"/>
    <lineage>
        <taxon>Viruses</taxon>
        <taxon>Varidnaviria</taxon>
        <taxon>Bamfordvirae</taxon>
        <taxon>Nucleocytoviricota</taxon>
        <taxon>Megaviricetes</taxon>
        <taxon>Imitervirales</taxon>
        <taxon>Mimiviridae</taxon>
        <taxon>Klosneuvirinae</taxon>
    </lineage>
</organism>
<sequence>MATKRKDYKPCQNFNECGINARQTLAYPTDKRSLYADRIYDNQTVNNRCYSKHPINIIEGFGKFNVNKIIRWVFIFIILCIIFTFVVDFFKPKEVVHLAVDSIRASEGGMTLENIFGQL</sequence>
<keyword evidence="1" id="KW-0472">Membrane</keyword>
<reference evidence="2" key="1">
    <citation type="journal article" date="2019" name="MBio">
        <title>Virus Genomes from Deep Sea Sediments Expand the Ocean Megavirome and Support Independent Origins of Viral Gigantism.</title>
        <authorList>
            <person name="Backstrom D."/>
            <person name="Yutin N."/>
            <person name="Jorgensen S.L."/>
            <person name="Dharamshi J."/>
            <person name="Homa F."/>
            <person name="Zaremba-Niedwiedzka K."/>
            <person name="Spang A."/>
            <person name="Wolf Y.I."/>
            <person name="Koonin E.V."/>
            <person name="Ettema T.J."/>
        </authorList>
    </citation>
    <scope>NUCLEOTIDE SEQUENCE</scope>
</reference>
<proteinExistence type="predicted"/>
<feature type="transmembrane region" description="Helical" evidence="1">
    <location>
        <begin position="69"/>
        <end position="90"/>
    </location>
</feature>
<evidence type="ECO:0000313" key="2">
    <source>
        <dbReference type="EMBL" id="QBK89124.1"/>
    </source>
</evidence>
<accession>A0A481Z2W4</accession>
<keyword evidence="1" id="KW-1133">Transmembrane helix</keyword>
<evidence type="ECO:0000256" key="1">
    <source>
        <dbReference type="SAM" id="Phobius"/>
    </source>
</evidence>
<name>A0A481Z2W4_9VIRU</name>
<dbReference type="EMBL" id="MK500408">
    <property type="protein sequence ID" value="QBK89124.1"/>
    <property type="molecule type" value="Genomic_DNA"/>
</dbReference>
<protein>
    <submittedName>
        <fullName evidence="2">Uncharacterized protein</fullName>
    </submittedName>
</protein>
<gene>
    <name evidence="2" type="ORF">LCMiAC02_02170</name>
</gene>
<keyword evidence="1" id="KW-0812">Transmembrane</keyword>